<proteinExistence type="predicted"/>
<organism evidence="1 2">
    <name type="scientific">Ophiocordyceps camponoti-rufipedis</name>
    <dbReference type="NCBI Taxonomy" id="2004952"/>
    <lineage>
        <taxon>Eukaryota</taxon>
        <taxon>Fungi</taxon>
        <taxon>Dikarya</taxon>
        <taxon>Ascomycota</taxon>
        <taxon>Pezizomycotina</taxon>
        <taxon>Sordariomycetes</taxon>
        <taxon>Hypocreomycetidae</taxon>
        <taxon>Hypocreales</taxon>
        <taxon>Ophiocordycipitaceae</taxon>
        <taxon>Ophiocordyceps</taxon>
    </lineage>
</organism>
<evidence type="ECO:0000313" key="1">
    <source>
        <dbReference type="EMBL" id="PHH72862.1"/>
    </source>
</evidence>
<dbReference type="AlphaFoldDB" id="A0A2C5YZS3"/>
<gene>
    <name evidence="1" type="ORF">CDD80_4203</name>
</gene>
<protein>
    <submittedName>
        <fullName evidence="1">Uncharacterized protein</fullName>
    </submittedName>
</protein>
<keyword evidence="2" id="KW-1185">Reference proteome</keyword>
<comment type="caution">
    <text evidence="1">The sequence shown here is derived from an EMBL/GenBank/DDBJ whole genome shotgun (WGS) entry which is preliminary data.</text>
</comment>
<dbReference type="Proteomes" id="UP000226431">
    <property type="component" value="Unassembled WGS sequence"/>
</dbReference>
<sequence length="202" mass="22484">MVDVTSYKPRVSTFLSVEENPVIAQEVLRVLQLEEVARQVCWDIVGTVNPLSPGTYTGLADVASPTDVGCFKTQMPIKEPRKLHRASPCLITDQLHWLRASKLRRPTLYSYLAHEMSNFGLYHCHLQITQQRSLENSSTINMITTYPELSLSTVTLPTSDPVALPDPDWPPIPKQLTYVAVSGATPTTRPCPAAADRNPSIW</sequence>
<accession>A0A2C5YZS3</accession>
<evidence type="ECO:0000313" key="2">
    <source>
        <dbReference type="Proteomes" id="UP000226431"/>
    </source>
</evidence>
<dbReference type="EMBL" id="NJES01000387">
    <property type="protein sequence ID" value="PHH72862.1"/>
    <property type="molecule type" value="Genomic_DNA"/>
</dbReference>
<reference evidence="1 2" key="1">
    <citation type="submission" date="2017-06" db="EMBL/GenBank/DDBJ databases">
        <title>Ant-infecting Ophiocordyceps genomes reveal a high diversity of potential behavioral manipulation genes and a possible major role for enterotoxins.</title>
        <authorList>
            <person name="De Bekker C."/>
            <person name="Evans H.C."/>
            <person name="Brachmann A."/>
            <person name="Hughes D.P."/>
        </authorList>
    </citation>
    <scope>NUCLEOTIDE SEQUENCE [LARGE SCALE GENOMIC DNA]</scope>
    <source>
        <strain evidence="1 2">Map16</strain>
    </source>
</reference>
<name>A0A2C5YZS3_9HYPO</name>